<protein>
    <recommendedName>
        <fullName evidence="2">Condensin-2 complex subunit H2 C-terminal domain-containing protein</fullName>
    </recommendedName>
</protein>
<accession>A0A1D1VD77</accession>
<evidence type="ECO:0000256" key="1">
    <source>
        <dbReference type="SAM" id="MobiDB-lite"/>
    </source>
</evidence>
<feature type="region of interest" description="Disordered" evidence="1">
    <location>
        <begin position="665"/>
        <end position="702"/>
    </location>
</feature>
<feature type="region of interest" description="Disordered" evidence="1">
    <location>
        <begin position="464"/>
        <end position="499"/>
    </location>
</feature>
<feature type="compositionally biased region" description="Acidic residues" evidence="1">
    <location>
        <begin position="686"/>
        <end position="702"/>
    </location>
</feature>
<comment type="caution">
    <text evidence="3">The sequence shown here is derived from an EMBL/GenBank/DDBJ whole genome shotgun (WGS) entry which is preliminary data.</text>
</comment>
<dbReference type="AlphaFoldDB" id="A0A1D1VD77"/>
<evidence type="ECO:0000313" key="4">
    <source>
        <dbReference type="Proteomes" id="UP000186922"/>
    </source>
</evidence>
<proteinExistence type="predicted"/>
<evidence type="ECO:0000259" key="2">
    <source>
        <dbReference type="Pfam" id="PF16858"/>
    </source>
</evidence>
<dbReference type="Pfam" id="PF16858">
    <property type="entry name" value="CNDH2_C"/>
    <property type="match status" value="1"/>
</dbReference>
<organism evidence="3 4">
    <name type="scientific">Ramazzottius varieornatus</name>
    <name type="common">Water bear</name>
    <name type="synonym">Tardigrade</name>
    <dbReference type="NCBI Taxonomy" id="947166"/>
    <lineage>
        <taxon>Eukaryota</taxon>
        <taxon>Metazoa</taxon>
        <taxon>Ecdysozoa</taxon>
        <taxon>Tardigrada</taxon>
        <taxon>Eutardigrada</taxon>
        <taxon>Parachela</taxon>
        <taxon>Hypsibioidea</taxon>
        <taxon>Ramazzottiidae</taxon>
        <taxon>Ramazzottius</taxon>
    </lineage>
</organism>
<feature type="compositionally biased region" description="Basic and acidic residues" evidence="1">
    <location>
        <begin position="110"/>
        <end position="121"/>
    </location>
</feature>
<gene>
    <name evidence="3" type="primary">RvY_07900-1</name>
    <name evidence="3" type="synonym">RvY_07900.1</name>
    <name evidence="3" type="ORF">RvY_07900</name>
</gene>
<sequence>MEDSDIDMENDAENSPHVQRTIRALSANDLENLAALRQSLKSLTVWAIPFSDLLDSFETAIDSITSVNGSTIEGTINLHEGAYVLENARAIWARRVDEVAKLGLRTRDSLETQRGKANKEHDDDDKDKEKRHRNRTLHPLTLPTDDRKGESFFAEKANRKMPADKCQAKELPQLSQECYLAEAQPRSLGLMEHEKIHAYTDDRGNKGNDWADFQINTLKLTSEGYFFLDYLHPGYYEKAYRRVVQVDIGRRRLPAECEQHHEFQENGFDMDHDDAMGMGNGVPPADGFAQNDAPMDGLGVDNSLPEHATVIQEKNRRGIVAGSEGRPDRPINLPHVPFKRVMSINAKINSRVVGNAPEAVTQTVAAFKMRTKRILQRKAQPRVSAEVDFFLNFWDIPETTKDPKIKLGKVCRRFTERLKEVATVVTKPGRGRKRKAVEVTFVSNGEAADIEAPFAEPVVPDLDFPASAEKQNGPQEADGGYRDDEDEVGRHDGPEYAETDEPAAPEYEFFDPGHANPDEFDPWGEMRKQGLFLRPRPRDTMSQDGASVSSSQIGNVDLCEWENKLNDFLSYHEAATLSFNLEEFGKDLVVNCKNTYGNDVQAVSTVMRRSTAGDVCRSFLSILDLANKKQIQFEAEEGNETAYDALSQTQSQGANDLGVRLMGDFNGPRNGKRPKGMSTAVTSIAEDPEPEDPDLTMMSSEE</sequence>
<evidence type="ECO:0000313" key="3">
    <source>
        <dbReference type="EMBL" id="GAU96458.1"/>
    </source>
</evidence>
<reference evidence="3 4" key="1">
    <citation type="journal article" date="2016" name="Nat. Commun.">
        <title>Extremotolerant tardigrade genome and improved radiotolerance of human cultured cells by tardigrade-unique protein.</title>
        <authorList>
            <person name="Hashimoto T."/>
            <person name="Horikawa D.D."/>
            <person name="Saito Y."/>
            <person name="Kuwahara H."/>
            <person name="Kozuka-Hata H."/>
            <person name="Shin-I T."/>
            <person name="Minakuchi Y."/>
            <person name="Ohishi K."/>
            <person name="Motoyama A."/>
            <person name="Aizu T."/>
            <person name="Enomoto A."/>
            <person name="Kondo K."/>
            <person name="Tanaka S."/>
            <person name="Hara Y."/>
            <person name="Koshikawa S."/>
            <person name="Sagara H."/>
            <person name="Miura T."/>
            <person name="Yokobori S."/>
            <person name="Miyagawa K."/>
            <person name="Suzuki Y."/>
            <person name="Kubo T."/>
            <person name="Oyama M."/>
            <person name="Kohara Y."/>
            <person name="Fujiyama A."/>
            <person name="Arakawa K."/>
            <person name="Katayama T."/>
            <person name="Toyoda A."/>
            <person name="Kunieda T."/>
        </authorList>
    </citation>
    <scope>NUCLEOTIDE SEQUENCE [LARGE SCALE GENOMIC DNA]</scope>
    <source>
        <strain evidence="3 4">YOKOZUNA-1</strain>
    </source>
</reference>
<name>A0A1D1VD77_RAMVA</name>
<dbReference type="EMBL" id="BDGG01000003">
    <property type="protein sequence ID" value="GAU96458.1"/>
    <property type="molecule type" value="Genomic_DNA"/>
</dbReference>
<dbReference type="Proteomes" id="UP000186922">
    <property type="component" value="Unassembled WGS sequence"/>
</dbReference>
<feature type="domain" description="Condensin-2 complex subunit H2 C-terminal" evidence="2">
    <location>
        <begin position="560"/>
        <end position="645"/>
    </location>
</feature>
<keyword evidence="4" id="KW-1185">Reference proteome</keyword>
<feature type="region of interest" description="Disordered" evidence="1">
    <location>
        <begin position="110"/>
        <end position="142"/>
    </location>
</feature>
<dbReference type="InterPro" id="IPR031737">
    <property type="entry name" value="CNDH2_C"/>
</dbReference>
<dbReference type="OrthoDB" id="10067930at2759"/>